<evidence type="ECO:0000313" key="3">
    <source>
        <dbReference type="Proteomes" id="UP000235145"/>
    </source>
</evidence>
<feature type="region of interest" description="Disordered" evidence="1">
    <location>
        <begin position="1"/>
        <end position="42"/>
    </location>
</feature>
<organism evidence="2 3">
    <name type="scientific">Lactuca sativa</name>
    <name type="common">Garden lettuce</name>
    <dbReference type="NCBI Taxonomy" id="4236"/>
    <lineage>
        <taxon>Eukaryota</taxon>
        <taxon>Viridiplantae</taxon>
        <taxon>Streptophyta</taxon>
        <taxon>Embryophyta</taxon>
        <taxon>Tracheophyta</taxon>
        <taxon>Spermatophyta</taxon>
        <taxon>Magnoliopsida</taxon>
        <taxon>eudicotyledons</taxon>
        <taxon>Gunneridae</taxon>
        <taxon>Pentapetalae</taxon>
        <taxon>asterids</taxon>
        <taxon>campanulids</taxon>
        <taxon>Asterales</taxon>
        <taxon>Asteraceae</taxon>
        <taxon>Cichorioideae</taxon>
        <taxon>Cichorieae</taxon>
        <taxon>Lactucinae</taxon>
        <taxon>Lactuca</taxon>
    </lineage>
</organism>
<dbReference type="EMBL" id="NBSK02000007">
    <property type="protein sequence ID" value="KAJ0197628.1"/>
    <property type="molecule type" value="Genomic_DNA"/>
</dbReference>
<evidence type="ECO:0000256" key="1">
    <source>
        <dbReference type="SAM" id="MobiDB-lite"/>
    </source>
</evidence>
<dbReference type="AlphaFoldDB" id="A0A9R1V3C9"/>
<keyword evidence="3" id="KW-1185">Reference proteome</keyword>
<reference evidence="2 3" key="1">
    <citation type="journal article" date="2017" name="Nat. Commun.">
        <title>Genome assembly with in vitro proximity ligation data and whole-genome triplication in lettuce.</title>
        <authorList>
            <person name="Reyes-Chin-Wo S."/>
            <person name="Wang Z."/>
            <person name="Yang X."/>
            <person name="Kozik A."/>
            <person name="Arikit S."/>
            <person name="Song C."/>
            <person name="Xia L."/>
            <person name="Froenicke L."/>
            <person name="Lavelle D.O."/>
            <person name="Truco M.J."/>
            <person name="Xia R."/>
            <person name="Zhu S."/>
            <person name="Xu C."/>
            <person name="Xu H."/>
            <person name="Xu X."/>
            <person name="Cox K."/>
            <person name="Korf I."/>
            <person name="Meyers B.C."/>
            <person name="Michelmore R.W."/>
        </authorList>
    </citation>
    <scope>NUCLEOTIDE SEQUENCE [LARGE SCALE GENOMIC DNA]</scope>
    <source>
        <strain evidence="3">cv. Salinas</strain>
        <tissue evidence="2">Seedlings</tissue>
    </source>
</reference>
<protein>
    <submittedName>
        <fullName evidence="2">Uncharacterized protein</fullName>
    </submittedName>
</protein>
<dbReference type="Proteomes" id="UP000235145">
    <property type="component" value="Unassembled WGS sequence"/>
</dbReference>
<comment type="caution">
    <text evidence="2">The sequence shown here is derived from an EMBL/GenBank/DDBJ whole genome shotgun (WGS) entry which is preliminary data.</text>
</comment>
<feature type="compositionally biased region" description="Basic and acidic residues" evidence="1">
    <location>
        <begin position="13"/>
        <end position="41"/>
    </location>
</feature>
<name>A0A9R1V3C9_LACSA</name>
<gene>
    <name evidence="2" type="ORF">LSAT_V11C700370090</name>
</gene>
<proteinExistence type="predicted"/>
<evidence type="ECO:0000313" key="2">
    <source>
        <dbReference type="EMBL" id="KAJ0197628.1"/>
    </source>
</evidence>
<accession>A0A9R1V3C9</accession>
<sequence>MKNVSSEITGEIRSLETPHNYERRENMGEEQQHQDDKENKDLGQFSKPTIQWLNYIFYYEIIFVDKLLANLLEPLICEVFIEYSQNSALNPSF</sequence>